<evidence type="ECO:0000313" key="2">
    <source>
        <dbReference type="Proteomes" id="UP000241764"/>
    </source>
</evidence>
<name>A0A2P7BC64_9HYPH</name>
<protein>
    <submittedName>
        <fullName evidence="1">Uncharacterized protein</fullName>
    </submittedName>
</protein>
<keyword evidence="2" id="KW-1185">Reference proteome</keyword>
<dbReference type="EMBL" id="PGGM01000005">
    <property type="protein sequence ID" value="PSH64061.1"/>
    <property type="molecule type" value="Genomic_DNA"/>
</dbReference>
<comment type="caution">
    <text evidence="1">The sequence shown here is derived from an EMBL/GenBank/DDBJ whole genome shotgun (WGS) entry which is preliminary data.</text>
</comment>
<sequence length="82" mass="8719">MAKYFIIGETGEKELWLVDIDSRTVTPVTEASLKSSTGADSNLLQEINRARTTGTTTVKGINIAIAAGTRTGAKAQSYVVDD</sequence>
<dbReference type="OrthoDB" id="8420948at2"/>
<proteinExistence type="predicted"/>
<evidence type="ECO:0000313" key="1">
    <source>
        <dbReference type="EMBL" id="PSH64061.1"/>
    </source>
</evidence>
<accession>A0A2P7BC64</accession>
<organism evidence="1 2">
    <name type="scientific">Phyllobacterium sophorae</name>
    <dbReference type="NCBI Taxonomy" id="1520277"/>
    <lineage>
        <taxon>Bacteria</taxon>
        <taxon>Pseudomonadati</taxon>
        <taxon>Pseudomonadota</taxon>
        <taxon>Alphaproteobacteria</taxon>
        <taxon>Hyphomicrobiales</taxon>
        <taxon>Phyllobacteriaceae</taxon>
        <taxon>Phyllobacterium</taxon>
    </lineage>
</organism>
<dbReference type="Proteomes" id="UP000241764">
    <property type="component" value="Unassembled WGS sequence"/>
</dbReference>
<gene>
    <name evidence="1" type="ORF">CU103_13515</name>
</gene>
<dbReference type="RefSeq" id="WP_106664452.1">
    <property type="nucleotide sequence ID" value="NZ_PGGM01000005.1"/>
</dbReference>
<dbReference type="AlphaFoldDB" id="A0A2P7BC64"/>
<reference evidence="2" key="1">
    <citation type="submission" date="2017-11" db="EMBL/GenBank/DDBJ databases">
        <authorList>
            <person name="Kuznetsova I."/>
            <person name="Sazanova A."/>
            <person name="Chirak E."/>
            <person name="Safronova V."/>
            <person name="Willems A."/>
        </authorList>
    </citation>
    <scope>NUCLEOTIDE SEQUENCE [LARGE SCALE GENOMIC DNA]</scope>
    <source>
        <strain evidence="2">CCBAU 03422</strain>
    </source>
</reference>